<dbReference type="GO" id="GO:0005634">
    <property type="term" value="C:nucleus"/>
    <property type="evidence" value="ECO:0007669"/>
    <property type="project" value="EnsemblFungi"/>
</dbReference>
<name>A7TEM8_VANPO</name>
<dbReference type="InParanoid" id="A7TEM8"/>
<dbReference type="GO" id="GO:0042273">
    <property type="term" value="P:ribosomal large subunit biogenesis"/>
    <property type="evidence" value="ECO:0007669"/>
    <property type="project" value="EnsemblFungi"/>
</dbReference>
<dbReference type="Gene3D" id="1.25.40.10">
    <property type="entry name" value="Tetratricopeptide repeat domain"/>
    <property type="match status" value="1"/>
</dbReference>
<sequence length="377" mass="42589">MQDTKTVVEAAKKLIGEGNSKEALKLLKPFKKNLKSNDLELIQVFADAYLDESNVEKAYPLLTRCCEMDPQGLKGGSEKFFTLGQITGGQDGVNILFQGITNVSQEAGDVITKEQTDKIVKGLLSMIEIWMTDLCMEPNAEMQCEELIQKALEISDNKSPEALSMLGSIRISQQRFPEASNAFLEAWKNFELKKQDIEENLQEASLSSHKEYIELLQPLLSLVKMCIEMGLYEVSLKIISAIKDIEEDNLENYYLEGFCYYLLCKLEMFKSHNPEVAITAENIYEFNEHFEEVVIDLTYPALTDFIHEARIAFSFAAKSGESCDPDDEIAQELYSGSLRLLEILGGPIDDSELLRLKKGENVEEADLQIEIEEDTNE</sequence>
<dbReference type="GO" id="GO:0051082">
    <property type="term" value="F:unfolded protein binding"/>
    <property type="evidence" value="ECO:0007669"/>
    <property type="project" value="EnsemblFungi"/>
</dbReference>
<keyword evidence="2" id="KW-1185">Reference proteome</keyword>
<dbReference type="PhylomeDB" id="A7TEM8"/>
<organism evidence="2">
    <name type="scientific">Vanderwaltozyma polyspora (strain ATCC 22028 / DSM 70294 / BCRC 21397 / CBS 2163 / NBRC 10782 / NRRL Y-8283 / UCD 57-17)</name>
    <name type="common">Kluyveromyces polysporus</name>
    <dbReference type="NCBI Taxonomy" id="436907"/>
    <lineage>
        <taxon>Eukaryota</taxon>
        <taxon>Fungi</taxon>
        <taxon>Dikarya</taxon>
        <taxon>Ascomycota</taxon>
        <taxon>Saccharomycotina</taxon>
        <taxon>Saccharomycetes</taxon>
        <taxon>Saccharomycetales</taxon>
        <taxon>Saccharomycetaceae</taxon>
        <taxon>Vanderwaltozyma</taxon>
    </lineage>
</organism>
<dbReference type="AlphaFoldDB" id="A7TEM8"/>
<dbReference type="Proteomes" id="UP000000267">
    <property type="component" value="Unassembled WGS sequence"/>
</dbReference>
<dbReference type="SUPFAM" id="SSF48452">
    <property type="entry name" value="TPR-like"/>
    <property type="match status" value="1"/>
</dbReference>
<dbReference type="EMBL" id="DS480380">
    <property type="protein sequence ID" value="EDO19335.1"/>
    <property type="molecule type" value="Genomic_DNA"/>
</dbReference>
<evidence type="ECO:0000313" key="2">
    <source>
        <dbReference type="Proteomes" id="UP000000267"/>
    </source>
</evidence>
<dbReference type="OrthoDB" id="1914839at2759"/>
<dbReference type="InterPro" id="IPR011990">
    <property type="entry name" value="TPR-like_helical_dom_sf"/>
</dbReference>
<dbReference type="KEGG" id="vpo:Kpol_1036p81"/>
<accession>A7TEM8</accession>
<reference evidence="1 2" key="1">
    <citation type="journal article" date="2007" name="Proc. Natl. Acad. Sci. U.S.A.">
        <title>Independent sorting-out of thousands of duplicated gene pairs in two yeast species descended from a whole-genome duplication.</title>
        <authorList>
            <person name="Scannell D.R."/>
            <person name="Frank A.C."/>
            <person name="Conant G.C."/>
            <person name="Byrne K.P."/>
            <person name="Woolfit M."/>
            <person name="Wolfe K.H."/>
        </authorList>
    </citation>
    <scope>NUCLEOTIDE SEQUENCE [LARGE SCALE GENOMIC DNA]</scope>
    <source>
        <strain evidence="2">ATCC 22028 / DSM 70294 / BCRC 21397 / CBS 2163 / NBRC 10782 / NRRL Y-8283 / UCD 57-17</strain>
    </source>
</reference>
<proteinExistence type="predicted"/>
<dbReference type="GO" id="GO:0005737">
    <property type="term" value="C:cytoplasm"/>
    <property type="evidence" value="ECO:0007669"/>
    <property type="project" value="EnsemblFungi"/>
</dbReference>
<dbReference type="FunCoup" id="A7TEM8">
    <property type="interactions" value="318"/>
</dbReference>
<gene>
    <name evidence="1" type="ORF">Kpol_1036p81</name>
</gene>
<dbReference type="HOGENOM" id="CLU_061203_0_0_1"/>
<dbReference type="RefSeq" id="XP_001647193.1">
    <property type="nucleotide sequence ID" value="XM_001647143.1"/>
</dbReference>
<dbReference type="eggNOG" id="ENOG502QSAH">
    <property type="taxonomic scope" value="Eukaryota"/>
</dbReference>
<dbReference type="CDD" id="cd24142">
    <property type="entry name" value="ACL4-like"/>
    <property type="match status" value="1"/>
</dbReference>
<dbReference type="OMA" id="CIEMGLY"/>
<protein>
    <submittedName>
        <fullName evidence="1">Uncharacterized protein</fullName>
    </submittedName>
</protein>
<dbReference type="STRING" id="436907.A7TEM8"/>
<evidence type="ECO:0000313" key="1">
    <source>
        <dbReference type="EMBL" id="EDO19335.1"/>
    </source>
</evidence>
<dbReference type="GO" id="GO:0140318">
    <property type="term" value="F:protein transporter activity"/>
    <property type="evidence" value="ECO:0007669"/>
    <property type="project" value="EnsemblFungi"/>
</dbReference>
<dbReference type="GeneID" id="5547675"/>